<sequence length="162" mass="18118">MSAGESQEQLRINVLQLPDKEIPSELILKREKEERPTHTIPDSKKAQQPPKSQQQWTLVSRKRKKPHPSQRGPPLRPPRPSQPFVASSILKDTWQNPVKARGESREQPGASVGDGRSSRSLVGSKPDLSLLSSQHCSTSSNRHVPHSQHADIRDGKEYGMCL</sequence>
<feature type="compositionally biased region" description="Basic and acidic residues" evidence="1">
    <location>
        <begin position="18"/>
        <end position="45"/>
    </location>
</feature>
<dbReference type="HOGENOM" id="CLU_1637679_0_0_1"/>
<keyword evidence="3" id="KW-1185">Reference proteome</keyword>
<feature type="region of interest" description="Disordered" evidence="1">
    <location>
        <begin position="17"/>
        <end position="162"/>
    </location>
</feature>
<evidence type="ECO:0000256" key="1">
    <source>
        <dbReference type="SAM" id="MobiDB-lite"/>
    </source>
</evidence>
<dbReference type="Gramene" id="ERN07786">
    <property type="protein sequence ID" value="ERN07786"/>
    <property type="gene ID" value="AMTR_s00012p00139640"/>
</dbReference>
<organism evidence="2 3">
    <name type="scientific">Amborella trichopoda</name>
    <dbReference type="NCBI Taxonomy" id="13333"/>
    <lineage>
        <taxon>Eukaryota</taxon>
        <taxon>Viridiplantae</taxon>
        <taxon>Streptophyta</taxon>
        <taxon>Embryophyta</taxon>
        <taxon>Tracheophyta</taxon>
        <taxon>Spermatophyta</taxon>
        <taxon>Magnoliopsida</taxon>
        <taxon>Amborellales</taxon>
        <taxon>Amborellaceae</taxon>
        <taxon>Amborella</taxon>
    </lineage>
</organism>
<evidence type="ECO:0000313" key="3">
    <source>
        <dbReference type="Proteomes" id="UP000017836"/>
    </source>
</evidence>
<evidence type="ECO:0000313" key="2">
    <source>
        <dbReference type="EMBL" id="ERN07786.1"/>
    </source>
</evidence>
<proteinExistence type="predicted"/>
<accession>W1PJF5</accession>
<name>W1PJF5_AMBTC</name>
<feature type="compositionally biased region" description="Low complexity" evidence="1">
    <location>
        <begin position="128"/>
        <end position="140"/>
    </location>
</feature>
<dbReference type="EMBL" id="KI393609">
    <property type="protein sequence ID" value="ERN07786.1"/>
    <property type="molecule type" value="Genomic_DNA"/>
</dbReference>
<protein>
    <submittedName>
        <fullName evidence="2">Uncharacterized protein</fullName>
    </submittedName>
</protein>
<gene>
    <name evidence="2" type="ORF">AMTR_s00012p00139640</name>
</gene>
<feature type="compositionally biased region" description="Low complexity" evidence="1">
    <location>
        <begin position="46"/>
        <end position="55"/>
    </location>
</feature>
<dbReference type="AlphaFoldDB" id="W1PJF5"/>
<dbReference type="Proteomes" id="UP000017836">
    <property type="component" value="Unassembled WGS sequence"/>
</dbReference>
<reference evidence="3" key="1">
    <citation type="journal article" date="2013" name="Science">
        <title>The Amborella genome and the evolution of flowering plants.</title>
        <authorList>
            <consortium name="Amborella Genome Project"/>
        </authorList>
    </citation>
    <scope>NUCLEOTIDE SEQUENCE [LARGE SCALE GENOMIC DNA]</scope>
</reference>
<feature type="compositionally biased region" description="Basic and acidic residues" evidence="1">
    <location>
        <begin position="148"/>
        <end position="162"/>
    </location>
</feature>